<name>A0ABP8G1E8_9BACT</name>
<dbReference type="Pfam" id="PF04542">
    <property type="entry name" value="Sigma70_r2"/>
    <property type="match status" value="1"/>
</dbReference>
<dbReference type="Proteomes" id="UP001501207">
    <property type="component" value="Unassembled WGS sequence"/>
</dbReference>
<dbReference type="InterPro" id="IPR039425">
    <property type="entry name" value="RNA_pol_sigma-70-like"/>
</dbReference>
<accession>A0ABP8G1E8</accession>
<evidence type="ECO:0000256" key="3">
    <source>
        <dbReference type="ARBA" id="ARBA00023082"/>
    </source>
</evidence>
<dbReference type="PANTHER" id="PTHR43133">
    <property type="entry name" value="RNA POLYMERASE ECF-TYPE SIGMA FACTO"/>
    <property type="match status" value="1"/>
</dbReference>
<keyword evidence="8" id="KW-1185">Reference proteome</keyword>
<dbReference type="NCBIfam" id="TIGR02937">
    <property type="entry name" value="sigma70-ECF"/>
    <property type="match status" value="1"/>
</dbReference>
<dbReference type="NCBIfam" id="TIGR02985">
    <property type="entry name" value="Sig70_bacteroi1"/>
    <property type="match status" value="1"/>
</dbReference>
<evidence type="ECO:0000256" key="2">
    <source>
        <dbReference type="ARBA" id="ARBA00023015"/>
    </source>
</evidence>
<evidence type="ECO:0000256" key="4">
    <source>
        <dbReference type="ARBA" id="ARBA00023163"/>
    </source>
</evidence>
<evidence type="ECO:0000259" key="5">
    <source>
        <dbReference type="Pfam" id="PF04542"/>
    </source>
</evidence>
<dbReference type="InterPro" id="IPR007627">
    <property type="entry name" value="RNA_pol_sigma70_r2"/>
</dbReference>
<proteinExistence type="inferred from homology"/>
<dbReference type="SUPFAM" id="SSF88946">
    <property type="entry name" value="Sigma2 domain of RNA polymerase sigma factors"/>
    <property type="match status" value="1"/>
</dbReference>
<dbReference type="EMBL" id="BAABFN010000006">
    <property type="protein sequence ID" value="GAA4315058.1"/>
    <property type="molecule type" value="Genomic_DNA"/>
</dbReference>
<keyword evidence="3" id="KW-0731">Sigma factor</keyword>
<feature type="domain" description="RNA polymerase sigma-70 region 2" evidence="5">
    <location>
        <begin position="17"/>
        <end position="83"/>
    </location>
</feature>
<organism evidence="7 8">
    <name type="scientific">Compostibacter hankyongensis</name>
    <dbReference type="NCBI Taxonomy" id="1007089"/>
    <lineage>
        <taxon>Bacteria</taxon>
        <taxon>Pseudomonadati</taxon>
        <taxon>Bacteroidota</taxon>
        <taxon>Chitinophagia</taxon>
        <taxon>Chitinophagales</taxon>
        <taxon>Chitinophagaceae</taxon>
        <taxon>Compostibacter</taxon>
    </lineage>
</organism>
<dbReference type="InterPro" id="IPR014284">
    <property type="entry name" value="RNA_pol_sigma-70_dom"/>
</dbReference>
<dbReference type="PANTHER" id="PTHR43133:SF46">
    <property type="entry name" value="RNA POLYMERASE SIGMA-70 FACTOR ECF SUBFAMILY"/>
    <property type="match status" value="1"/>
</dbReference>
<evidence type="ECO:0000259" key="6">
    <source>
        <dbReference type="Pfam" id="PF08281"/>
    </source>
</evidence>
<dbReference type="InterPro" id="IPR036388">
    <property type="entry name" value="WH-like_DNA-bd_sf"/>
</dbReference>
<dbReference type="SUPFAM" id="SSF88659">
    <property type="entry name" value="Sigma3 and sigma4 domains of RNA polymerase sigma factors"/>
    <property type="match status" value="1"/>
</dbReference>
<evidence type="ECO:0000256" key="1">
    <source>
        <dbReference type="ARBA" id="ARBA00010641"/>
    </source>
</evidence>
<comment type="caution">
    <text evidence="7">The sequence shown here is derived from an EMBL/GenBank/DDBJ whole genome shotgun (WGS) entry which is preliminary data.</text>
</comment>
<dbReference type="InterPro" id="IPR013325">
    <property type="entry name" value="RNA_pol_sigma_r2"/>
</dbReference>
<dbReference type="InterPro" id="IPR013249">
    <property type="entry name" value="RNA_pol_sigma70_r4_t2"/>
</dbReference>
<dbReference type="Gene3D" id="1.10.10.10">
    <property type="entry name" value="Winged helix-like DNA-binding domain superfamily/Winged helix DNA-binding domain"/>
    <property type="match status" value="1"/>
</dbReference>
<dbReference type="Pfam" id="PF08281">
    <property type="entry name" value="Sigma70_r4_2"/>
    <property type="match status" value="1"/>
</dbReference>
<dbReference type="Gene3D" id="1.10.1740.10">
    <property type="match status" value="1"/>
</dbReference>
<sequence>MRSGAHIPLAEEAFIQLYDAYSKRLYGFILALVHAPAAAEDLTQELFLKLWVNRESLSSVNHIEHYLFAMARNKALNYIRKAQNDERVMALLKNSMHEAVSPVEHQVAFSEYEQLVGRALERLSPQRSLVFRLSRYQGYDLEEIASRLQLSRNTVKNHLSQALRFIRGYLTDHHFPFLLLLFLLTR</sequence>
<comment type="similarity">
    <text evidence="1">Belongs to the sigma-70 factor family. ECF subfamily.</text>
</comment>
<keyword evidence="2" id="KW-0805">Transcription regulation</keyword>
<keyword evidence="4" id="KW-0804">Transcription</keyword>
<dbReference type="InterPro" id="IPR014327">
    <property type="entry name" value="RNA_pol_sigma70_bacteroid"/>
</dbReference>
<dbReference type="RefSeq" id="WP_344980040.1">
    <property type="nucleotide sequence ID" value="NZ_BAABFN010000006.1"/>
</dbReference>
<evidence type="ECO:0000313" key="8">
    <source>
        <dbReference type="Proteomes" id="UP001501207"/>
    </source>
</evidence>
<feature type="domain" description="RNA polymerase sigma factor 70 region 4 type 2" evidence="6">
    <location>
        <begin position="115"/>
        <end position="165"/>
    </location>
</feature>
<protein>
    <submittedName>
        <fullName evidence="7">RNA polymerase sigma-70 factor</fullName>
    </submittedName>
</protein>
<dbReference type="InterPro" id="IPR013324">
    <property type="entry name" value="RNA_pol_sigma_r3/r4-like"/>
</dbReference>
<reference evidence="8" key="1">
    <citation type="journal article" date="2019" name="Int. J. Syst. Evol. Microbiol.">
        <title>The Global Catalogue of Microorganisms (GCM) 10K type strain sequencing project: providing services to taxonomists for standard genome sequencing and annotation.</title>
        <authorList>
            <consortium name="The Broad Institute Genomics Platform"/>
            <consortium name="The Broad Institute Genome Sequencing Center for Infectious Disease"/>
            <person name="Wu L."/>
            <person name="Ma J."/>
        </authorList>
    </citation>
    <scope>NUCLEOTIDE SEQUENCE [LARGE SCALE GENOMIC DNA]</scope>
    <source>
        <strain evidence="8">JCM 17664</strain>
    </source>
</reference>
<gene>
    <name evidence="7" type="ORF">GCM10023143_26210</name>
</gene>
<evidence type="ECO:0000313" key="7">
    <source>
        <dbReference type="EMBL" id="GAA4315058.1"/>
    </source>
</evidence>